<reference evidence="2 3" key="1">
    <citation type="journal article" date="2017" name="Front. Microbiol.">
        <title>Labilibaculum manganireducens gen. nov., sp. nov. and Labilibaculum filiforme sp. nov., Novel Bacteroidetes Isolated from Subsurface Sediments of the Baltic Sea.</title>
        <authorList>
            <person name="Vandieken V."/>
            <person name="Marshall I.P."/>
            <person name="Niemann H."/>
            <person name="Engelen B."/>
            <person name="Cypionka H."/>
        </authorList>
    </citation>
    <scope>NUCLEOTIDE SEQUENCE [LARGE SCALE GENOMIC DNA]</scope>
    <source>
        <strain evidence="2 3">59.10-2M</strain>
    </source>
</reference>
<dbReference type="InterPro" id="IPR038740">
    <property type="entry name" value="BioF2-like_GNAT_dom"/>
</dbReference>
<accession>A0A2N3ICE5</accession>
<dbReference type="Pfam" id="PF13480">
    <property type="entry name" value="Acetyltransf_6"/>
    <property type="match status" value="1"/>
</dbReference>
<feature type="domain" description="BioF2-like acetyltransferase" evidence="1">
    <location>
        <begin position="169"/>
        <end position="307"/>
    </location>
</feature>
<evidence type="ECO:0000313" key="2">
    <source>
        <dbReference type="EMBL" id="PKQ67959.1"/>
    </source>
</evidence>
<sequence>MYNFQFISLKELKEIDYHGDFLSCDSNWISNWFSIFKNVENNVLGYKKRPYIISAYCNGKLAAIVPLVKLQRIYCKCLKLTFVEFLDQQWCSMGNDIIAVGSLDHNFTEELIFWIKKNIHFHFLFLRYLPKTSVLNKKFRMFHYAGAPFVQVSDYQNYEEFSSQVYTRRFHSDLRKKLRKIKKDGFESEISFNTINEESLAEIRRIAKTKKIDGKSFLYADIKKEAFQLQMYKLFPSQVVFLKLNKHAVAYGTYIDCNGERIGIDAAFDRDYRSYGVGIHCVDSIIQNSFKDGKQKISFGMGLDSYKFQFTNQIDRYYMCFDYKLRLKSLLALPYFKYRLKKEDQQVIKNLQNINGNGRI</sequence>
<organism evidence="2 3">
    <name type="scientific">Labilibaculum manganireducens</name>
    <dbReference type="NCBI Taxonomy" id="1940525"/>
    <lineage>
        <taxon>Bacteria</taxon>
        <taxon>Pseudomonadati</taxon>
        <taxon>Bacteroidota</taxon>
        <taxon>Bacteroidia</taxon>
        <taxon>Marinilabiliales</taxon>
        <taxon>Marinifilaceae</taxon>
        <taxon>Labilibaculum</taxon>
    </lineage>
</organism>
<proteinExistence type="predicted"/>
<dbReference type="InterPro" id="IPR016181">
    <property type="entry name" value="Acyl_CoA_acyltransferase"/>
</dbReference>
<dbReference type="RefSeq" id="WP_101308969.1">
    <property type="nucleotide sequence ID" value="NZ_MVDE01000006.1"/>
</dbReference>
<evidence type="ECO:0000313" key="3">
    <source>
        <dbReference type="Proteomes" id="UP000233618"/>
    </source>
</evidence>
<dbReference type="Gene3D" id="3.40.630.30">
    <property type="match status" value="1"/>
</dbReference>
<evidence type="ECO:0000259" key="1">
    <source>
        <dbReference type="Pfam" id="PF13480"/>
    </source>
</evidence>
<protein>
    <recommendedName>
        <fullName evidence="1">BioF2-like acetyltransferase domain-containing protein</fullName>
    </recommendedName>
</protein>
<dbReference type="Proteomes" id="UP000233618">
    <property type="component" value="Unassembled WGS sequence"/>
</dbReference>
<keyword evidence="3" id="KW-1185">Reference proteome</keyword>
<dbReference type="EMBL" id="MVDE01000006">
    <property type="protein sequence ID" value="PKQ67959.1"/>
    <property type="molecule type" value="Genomic_DNA"/>
</dbReference>
<dbReference type="AlphaFoldDB" id="A0A2N3ICE5"/>
<comment type="caution">
    <text evidence="2">The sequence shown here is derived from an EMBL/GenBank/DDBJ whole genome shotgun (WGS) entry which is preliminary data.</text>
</comment>
<name>A0A2N3ICE5_9BACT</name>
<dbReference type="SUPFAM" id="SSF55729">
    <property type="entry name" value="Acyl-CoA N-acyltransferases (Nat)"/>
    <property type="match status" value="1"/>
</dbReference>
<gene>
    <name evidence="2" type="ORF">BZG01_06230</name>
</gene>